<sequence length="389" mass="44628">MNTGKTLFAQLMEFVPWKTFTRIVARRQGDRGVRTLNCVELFRVLAFAQLTYRESLRDIEACLSTQAGKLYHMGLRQAPPRSTLADALAQRDWRIYFEFAQRLIAQARTLYASEPLEVNLDETVYALDATTIDLCLSVFDWAPFRTTKAAIKLHTLLDLRGPILSFIHISDGKMHDVNVLDILPIEAGAFYVMDRGYLDFARLFVLHQAQAFFVTRAKAGLDARRLYSAAVDRNTGVICDQTIALNGYYSARKYPQTLRRIRFKDTVSGKTLVFLTNHMRLPPLTVAALYKSRWQVELFFKWIKQHLRIKQFYGTSENAVKTQIWSAVCVYVLVAIVKKALQLDVSLYTFLQILSVTVFEKTSLQQALAGLDYRTDITDFAKQMNLFEI</sequence>
<dbReference type="Pfam" id="PF01609">
    <property type="entry name" value="DDE_Tnp_1"/>
    <property type="match status" value="1"/>
</dbReference>
<accession>A0A318EDN8</accession>
<evidence type="ECO:0000256" key="3">
    <source>
        <dbReference type="ARBA" id="ARBA00023125"/>
    </source>
</evidence>
<reference evidence="7 8" key="1">
    <citation type="submission" date="2018-04" db="EMBL/GenBank/DDBJ databases">
        <title>Genomic Encyclopedia of Type Strains, Phase IV (KMG-IV): sequencing the most valuable type-strain genomes for metagenomic binning, comparative biology and taxonomic classification.</title>
        <authorList>
            <person name="Goeker M."/>
        </authorList>
    </citation>
    <scope>NUCLEOTIDE SEQUENCE [LARGE SCALE GENOMIC DNA]</scope>
    <source>
        <strain evidence="7 8">DSM 104150</strain>
    </source>
</reference>
<dbReference type="PANTHER" id="PTHR33258:SF1">
    <property type="entry name" value="TRANSPOSASE INSL FOR INSERTION SEQUENCE ELEMENT IS186A-RELATED"/>
    <property type="match status" value="1"/>
</dbReference>
<keyword evidence="3" id="KW-0238">DNA-binding</keyword>
<dbReference type="InterPro" id="IPR025399">
    <property type="entry name" value="DUF4372"/>
</dbReference>
<evidence type="ECO:0000256" key="1">
    <source>
        <dbReference type="ARBA" id="ARBA00010075"/>
    </source>
</evidence>
<dbReference type="Pfam" id="PF14294">
    <property type="entry name" value="DUF4372"/>
    <property type="match status" value="1"/>
</dbReference>
<dbReference type="EMBL" id="QICN01000002">
    <property type="protein sequence ID" value="PXV70192.1"/>
    <property type="molecule type" value="Genomic_DNA"/>
</dbReference>
<evidence type="ECO:0000256" key="2">
    <source>
        <dbReference type="ARBA" id="ARBA00022578"/>
    </source>
</evidence>
<dbReference type="InterPro" id="IPR012337">
    <property type="entry name" value="RNaseH-like_sf"/>
</dbReference>
<evidence type="ECO:0000313" key="8">
    <source>
        <dbReference type="Proteomes" id="UP000248330"/>
    </source>
</evidence>
<keyword evidence="2" id="KW-0815">Transposition</keyword>
<dbReference type="GO" id="GO:0004803">
    <property type="term" value="F:transposase activity"/>
    <property type="evidence" value="ECO:0007669"/>
    <property type="project" value="InterPro"/>
</dbReference>
<dbReference type="RefSeq" id="WP_110263885.1">
    <property type="nucleotide sequence ID" value="NZ_CAWNXA010000002.1"/>
</dbReference>
<feature type="domain" description="Transposase IS4-like" evidence="5">
    <location>
        <begin position="121"/>
        <end position="333"/>
    </location>
</feature>
<dbReference type="NCBIfam" id="NF033592">
    <property type="entry name" value="transpos_IS4_1"/>
    <property type="match status" value="1"/>
</dbReference>
<evidence type="ECO:0000256" key="4">
    <source>
        <dbReference type="ARBA" id="ARBA00023172"/>
    </source>
</evidence>
<keyword evidence="4" id="KW-0233">DNA recombination</keyword>
<dbReference type="InterPro" id="IPR047952">
    <property type="entry name" value="Transpos_IS4"/>
</dbReference>
<keyword evidence="8" id="KW-1185">Reference proteome</keyword>
<dbReference type="OrthoDB" id="6112254at2"/>
<organism evidence="7 8">
    <name type="scientific">Sinimarinibacterium flocculans</name>
    <dbReference type="NCBI Taxonomy" id="985250"/>
    <lineage>
        <taxon>Bacteria</taxon>
        <taxon>Pseudomonadati</taxon>
        <taxon>Pseudomonadota</taxon>
        <taxon>Gammaproteobacteria</taxon>
        <taxon>Nevskiales</taxon>
        <taxon>Nevskiaceae</taxon>
        <taxon>Sinimarinibacterium</taxon>
    </lineage>
</organism>
<dbReference type="SUPFAM" id="SSF53098">
    <property type="entry name" value="Ribonuclease H-like"/>
    <property type="match status" value="1"/>
</dbReference>
<gene>
    <name evidence="7" type="ORF">C8D93_10244</name>
</gene>
<dbReference type="InterPro" id="IPR002559">
    <property type="entry name" value="Transposase_11"/>
</dbReference>
<dbReference type="GO" id="GO:0006313">
    <property type="term" value="P:DNA transposition"/>
    <property type="evidence" value="ECO:0007669"/>
    <property type="project" value="InterPro"/>
</dbReference>
<name>A0A318EDN8_9GAMM</name>
<dbReference type="PANTHER" id="PTHR33258">
    <property type="entry name" value="TRANSPOSASE INSL FOR INSERTION SEQUENCE ELEMENT IS186A-RELATED"/>
    <property type="match status" value="1"/>
</dbReference>
<evidence type="ECO:0000259" key="5">
    <source>
        <dbReference type="Pfam" id="PF01609"/>
    </source>
</evidence>
<dbReference type="AlphaFoldDB" id="A0A318EDN8"/>
<evidence type="ECO:0000259" key="6">
    <source>
        <dbReference type="Pfam" id="PF14294"/>
    </source>
</evidence>
<proteinExistence type="inferred from homology"/>
<comment type="caution">
    <text evidence="7">The sequence shown here is derived from an EMBL/GenBank/DDBJ whole genome shotgun (WGS) entry which is preliminary data.</text>
</comment>
<comment type="similarity">
    <text evidence="1">Belongs to the transposase 11 family.</text>
</comment>
<feature type="domain" description="DUF4372" evidence="6">
    <location>
        <begin position="3"/>
        <end position="76"/>
    </location>
</feature>
<protein>
    <submittedName>
        <fullName evidence="7">IS4 family transposase</fullName>
    </submittedName>
</protein>
<dbReference type="GO" id="GO:0003677">
    <property type="term" value="F:DNA binding"/>
    <property type="evidence" value="ECO:0007669"/>
    <property type="project" value="UniProtKB-KW"/>
</dbReference>
<evidence type="ECO:0000313" key="7">
    <source>
        <dbReference type="EMBL" id="PXV70192.1"/>
    </source>
</evidence>
<dbReference type="Proteomes" id="UP000248330">
    <property type="component" value="Unassembled WGS sequence"/>
</dbReference>